<name>A0A8S4R8F2_9NEOP</name>
<proteinExistence type="predicted"/>
<dbReference type="OrthoDB" id="6931295at2759"/>
<evidence type="ECO:0000313" key="2">
    <source>
        <dbReference type="EMBL" id="CAH2232952.1"/>
    </source>
</evidence>
<keyword evidence="3" id="KW-1185">Reference proteome</keyword>
<dbReference type="AlphaFoldDB" id="A0A8S4R8F2"/>
<evidence type="ECO:0000313" key="3">
    <source>
        <dbReference type="Proteomes" id="UP000838756"/>
    </source>
</evidence>
<organism evidence="2 3">
    <name type="scientific">Pararge aegeria aegeria</name>
    <dbReference type="NCBI Taxonomy" id="348720"/>
    <lineage>
        <taxon>Eukaryota</taxon>
        <taxon>Metazoa</taxon>
        <taxon>Ecdysozoa</taxon>
        <taxon>Arthropoda</taxon>
        <taxon>Hexapoda</taxon>
        <taxon>Insecta</taxon>
        <taxon>Pterygota</taxon>
        <taxon>Neoptera</taxon>
        <taxon>Endopterygota</taxon>
        <taxon>Lepidoptera</taxon>
        <taxon>Glossata</taxon>
        <taxon>Ditrysia</taxon>
        <taxon>Papilionoidea</taxon>
        <taxon>Nymphalidae</taxon>
        <taxon>Satyrinae</taxon>
        <taxon>Satyrini</taxon>
        <taxon>Parargina</taxon>
        <taxon>Pararge</taxon>
    </lineage>
</organism>
<reference evidence="2" key="1">
    <citation type="submission" date="2022-03" db="EMBL/GenBank/DDBJ databases">
        <authorList>
            <person name="Lindestad O."/>
        </authorList>
    </citation>
    <scope>NUCLEOTIDE SEQUENCE</scope>
</reference>
<gene>
    <name evidence="2" type="primary">jg16763</name>
    <name evidence="2" type="ORF">PAEG_LOCUS11117</name>
</gene>
<protein>
    <submittedName>
        <fullName evidence="2">Jg16763 protein</fullName>
    </submittedName>
</protein>
<dbReference type="Proteomes" id="UP000838756">
    <property type="component" value="Unassembled WGS sequence"/>
</dbReference>
<sequence length="191" mass="21222">MVVDKPLDPGETITISQYDSQCPQTAQPSSSRKPVGEYKTVESNLKKLISDPTLASPSIQSQYIHPSLSEAPKNIYNINNKTFHGNFNSFFYCSYRRTDRTDRKRSGGLVTVVGLFGTVLKIRDKEDSQRRVGTALQPISGRDEKDAPTSDRPSPTKIALIARLSPTSSVPVYLGVPNFWYSGDKLCRGYT</sequence>
<comment type="caution">
    <text evidence="2">The sequence shown here is derived from an EMBL/GenBank/DDBJ whole genome shotgun (WGS) entry which is preliminary data.</text>
</comment>
<feature type="region of interest" description="Disordered" evidence="1">
    <location>
        <begin position="1"/>
        <end position="36"/>
    </location>
</feature>
<dbReference type="EMBL" id="CAKXAJ010024927">
    <property type="protein sequence ID" value="CAH2232952.1"/>
    <property type="molecule type" value="Genomic_DNA"/>
</dbReference>
<feature type="region of interest" description="Disordered" evidence="1">
    <location>
        <begin position="131"/>
        <end position="154"/>
    </location>
</feature>
<accession>A0A8S4R8F2</accession>
<feature type="compositionally biased region" description="Polar residues" evidence="1">
    <location>
        <begin position="13"/>
        <end position="32"/>
    </location>
</feature>
<evidence type="ECO:0000256" key="1">
    <source>
        <dbReference type="SAM" id="MobiDB-lite"/>
    </source>
</evidence>